<comment type="subcellular location">
    <subcellularLocation>
        <location evidence="1 6 7">Nucleus</location>
    </subcellularLocation>
</comment>
<dbReference type="InterPro" id="IPR050649">
    <property type="entry name" value="Paired_Homeobox_TFs"/>
</dbReference>
<evidence type="ECO:0000256" key="5">
    <source>
        <dbReference type="ARBA" id="ARBA00023242"/>
    </source>
</evidence>
<gene>
    <name evidence="11" type="ORF">WN55_01696</name>
</gene>
<feature type="domain" description="Homeobox" evidence="9">
    <location>
        <begin position="291"/>
        <end position="351"/>
    </location>
</feature>
<feature type="region of interest" description="Disordered" evidence="8">
    <location>
        <begin position="208"/>
        <end position="295"/>
    </location>
</feature>
<feature type="region of interest" description="Disordered" evidence="8">
    <location>
        <begin position="129"/>
        <end position="155"/>
    </location>
</feature>
<dbReference type="Pfam" id="PF00046">
    <property type="entry name" value="Homeodomain"/>
    <property type="match status" value="1"/>
</dbReference>
<dbReference type="InterPro" id="IPR017970">
    <property type="entry name" value="Homeobox_CS"/>
</dbReference>
<dbReference type="InterPro" id="IPR000047">
    <property type="entry name" value="HTH_motif"/>
</dbReference>
<reference evidence="11 12" key="1">
    <citation type="submission" date="2015-07" db="EMBL/GenBank/DDBJ databases">
        <title>The genome of Dufourea novaeangliae.</title>
        <authorList>
            <person name="Pan H."/>
            <person name="Kapheim K."/>
        </authorList>
    </citation>
    <scope>NUCLEOTIDE SEQUENCE [LARGE SCALE GENOMIC DNA]</scope>
    <source>
        <strain evidence="11">0120121106</strain>
        <tissue evidence="11">Whole body</tissue>
    </source>
</reference>
<feature type="region of interest" description="Disordered" evidence="8">
    <location>
        <begin position="455"/>
        <end position="506"/>
    </location>
</feature>
<dbReference type="AlphaFoldDB" id="A0A154PGI9"/>
<feature type="compositionally biased region" description="Low complexity" evidence="8">
    <location>
        <begin position="488"/>
        <end position="497"/>
    </location>
</feature>
<evidence type="ECO:0000259" key="10">
    <source>
        <dbReference type="PROSITE" id="PS50803"/>
    </source>
</evidence>
<dbReference type="PROSITE" id="PS50071">
    <property type="entry name" value="HOMEOBOX_2"/>
    <property type="match status" value="1"/>
</dbReference>
<dbReference type="PANTHER" id="PTHR24329:SF579">
    <property type="entry name" value="HOMEOBOX PROTEIN ARISTALESS"/>
    <property type="match status" value="1"/>
</dbReference>
<organism evidence="11 12">
    <name type="scientific">Dufourea novaeangliae</name>
    <name type="common">Sweat bee</name>
    <dbReference type="NCBI Taxonomy" id="178035"/>
    <lineage>
        <taxon>Eukaryota</taxon>
        <taxon>Metazoa</taxon>
        <taxon>Ecdysozoa</taxon>
        <taxon>Arthropoda</taxon>
        <taxon>Hexapoda</taxon>
        <taxon>Insecta</taxon>
        <taxon>Pterygota</taxon>
        <taxon>Neoptera</taxon>
        <taxon>Endopterygota</taxon>
        <taxon>Hymenoptera</taxon>
        <taxon>Apocrita</taxon>
        <taxon>Aculeata</taxon>
        <taxon>Apoidea</taxon>
        <taxon>Anthophila</taxon>
        <taxon>Halictidae</taxon>
        <taxon>Rophitinae</taxon>
        <taxon>Dufourea</taxon>
    </lineage>
</organism>
<evidence type="ECO:0000256" key="3">
    <source>
        <dbReference type="ARBA" id="ARBA00023125"/>
    </source>
</evidence>
<dbReference type="CDD" id="cd00086">
    <property type="entry name" value="homeodomain"/>
    <property type="match status" value="1"/>
</dbReference>
<evidence type="ECO:0000256" key="7">
    <source>
        <dbReference type="RuleBase" id="RU000682"/>
    </source>
</evidence>
<feature type="region of interest" description="Disordered" evidence="8">
    <location>
        <begin position="79"/>
        <end position="111"/>
    </location>
</feature>
<keyword evidence="3 6" id="KW-0238">DNA-binding</keyword>
<feature type="compositionally biased region" description="Polar residues" evidence="8">
    <location>
        <begin position="7"/>
        <end position="28"/>
    </location>
</feature>
<sequence length="535" mass="58780">MRAPFEWTSSSSNYQSRSVLLDKNQTGPSKERSQGEDGKQTERMIEGGGKEEVCCVLVEVEGVVAGKLLMAPTVIPTTRRTGRASGEQLPQNDNDVRSWGSSEWKSQRIPNGREQEIVAEAAACHRRLRAPPSLIHEPSNSSTLERDPESSDQPIGEPIIFRDFLAPCTRLGNPLASTDPIRFRHERRNFSRFLEDVFVFADHSARGGGVEPAVPQTSPASSTSSSSQVNQPSQPPRQQSVPPPTTTTTPQSAQMGISTEEVRPEEESNHPRAAPTSPESEAEVDDFAPKRKQRRYRTTFTSFQLEELEKAFSRTHYPDVFTREELAMKIGLTEARIQVWFQNRRAKWRKQEKVGPQAHPYNPYLGSGGPPPSAVVAPTLPNPFAHLGTFTLRKPFDAFRYPPLGHGPVLPGSYTTHPYHRAPPPLLPPGIPLPYTSAASFQSLLANISAAQRPKLVRGSPPPPPPPPPAPAISLPHPPVPPPPPTATSPQGSPTGSVGLPDIDRRTNSIASLRLKAREYELHLEMLRKNGDLIS</sequence>
<evidence type="ECO:0000256" key="4">
    <source>
        <dbReference type="ARBA" id="ARBA00023155"/>
    </source>
</evidence>
<feature type="compositionally biased region" description="Polar residues" evidence="8">
    <location>
        <begin position="88"/>
        <end position="104"/>
    </location>
</feature>
<name>A0A154PGI9_DUFNO</name>
<accession>A0A154PGI9</accession>
<dbReference type="PRINTS" id="PR00031">
    <property type="entry name" value="HTHREPRESSR"/>
</dbReference>
<dbReference type="Pfam" id="PF03826">
    <property type="entry name" value="OAR"/>
    <property type="match status" value="1"/>
</dbReference>
<evidence type="ECO:0000313" key="11">
    <source>
        <dbReference type="EMBL" id="KZC10996.1"/>
    </source>
</evidence>
<evidence type="ECO:0000256" key="1">
    <source>
        <dbReference type="ARBA" id="ARBA00004123"/>
    </source>
</evidence>
<dbReference type="InterPro" id="IPR009057">
    <property type="entry name" value="Homeodomain-like_sf"/>
</dbReference>
<protein>
    <submittedName>
        <fullName evidence="11">Homeobox protein aristaless</fullName>
    </submittedName>
</protein>
<dbReference type="OrthoDB" id="6159439at2759"/>
<dbReference type="GO" id="GO:0000977">
    <property type="term" value="F:RNA polymerase II transcription regulatory region sequence-specific DNA binding"/>
    <property type="evidence" value="ECO:0007669"/>
    <property type="project" value="TreeGrafter"/>
</dbReference>
<dbReference type="EMBL" id="KQ434899">
    <property type="protein sequence ID" value="KZC10996.1"/>
    <property type="molecule type" value="Genomic_DNA"/>
</dbReference>
<feature type="domain" description="OAR" evidence="10">
    <location>
        <begin position="508"/>
        <end position="521"/>
    </location>
</feature>
<feature type="region of interest" description="Disordered" evidence="8">
    <location>
        <begin position="1"/>
        <end position="45"/>
    </location>
</feature>
<evidence type="ECO:0000256" key="6">
    <source>
        <dbReference type="PROSITE-ProRule" id="PRU00108"/>
    </source>
</evidence>
<keyword evidence="12" id="KW-1185">Reference proteome</keyword>
<evidence type="ECO:0000259" key="9">
    <source>
        <dbReference type="PROSITE" id="PS50071"/>
    </source>
</evidence>
<dbReference type="SMART" id="SM00389">
    <property type="entry name" value="HOX"/>
    <property type="match status" value="1"/>
</dbReference>
<dbReference type="GO" id="GO:0000981">
    <property type="term" value="F:DNA-binding transcription factor activity, RNA polymerase II-specific"/>
    <property type="evidence" value="ECO:0007669"/>
    <property type="project" value="InterPro"/>
</dbReference>
<evidence type="ECO:0000256" key="2">
    <source>
        <dbReference type="ARBA" id="ARBA00022473"/>
    </source>
</evidence>
<feature type="compositionally biased region" description="Basic and acidic residues" evidence="8">
    <location>
        <begin position="29"/>
        <end position="45"/>
    </location>
</feature>
<dbReference type="SUPFAM" id="SSF46689">
    <property type="entry name" value="Homeodomain-like"/>
    <property type="match status" value="1"/>
</dbReference>
<feature type="DNA-binding region" description="Homeobox" evidence="6">
    <location>
        <begin position="293"/>
        <end position="352"/>
    </location>
</feature>
<feature type="compositionally biased region" description="Pro residues" evidence="8">
    <location>
        <begin position="460"/>
        <end position="487"/>
    </location>
</feature>
<proteinExistence type="predicted"/>
<dbReference type="GO" id="GO:0005634">
    <property type="term" value="C:nucleus"/>
    <property type="evidence" value="ECO:0007669"/>
    <property type="project" value="UniProtKB-SubCell"/>
</dbReference>
<evidence type="ECO:0000256" key="8">
    <source>
        <dbReference type="SAM" id="MobiDB-lite"/>
    </source>
</evidence>
<feature type="compositionally biased region" description="Low complexity" evidence="8">
    <location>
        <begin position="212"/>
        <end position="254"/>
    </location>
</feature>
<dbReference type="PROSITE" id="PS50803">
    <property type="entry name" value="OAR"/>
    <property type="match status" value="1"/>
</dbReference>
<dbReference type="PANTHER" id="PTHR24329">
    <property type="entry name" value="HOMEOBOX PROTEIN ARISTALESS"/>
    <property type="match status" value="1"/>
</dbReference>
<evidence type="ECO:0000313" key="12">
    <source>
        <dbReference type="Proteomes" id="UP000076502"/>
    </source>
</evidence>
<keyword evidence="4 6" id="KW-0371">Homeobox</keyword>
<dbReference type="Proteomes" id="UP000076502">
    <property type="component" value="Unassembled WGS sequence"/>
</dbReference>
<feature type="compositionally biased region" description="Basic and acidic residues" evidence="8">
    <location>
        <begin position="260"/>
        <end position="270"/>
    </location>
</feature>
<keyword evidence="5 6" id="KW-0539">Nucleus</keyword>
<dbReference type="STRING" id="178035.A0A154PGI9"/>
<dbReference type="PROSITE" id="PS00027">
    <property type="entry name" value="HOMEOBOX_1"/>
    <property type="match status" value="1"/>
</dbReference>
<dbReference type="Gene3D" id="1.10.10.60">
    <property type="entry name" value="Homeodomain-like"/>
    <property type="match status" value="1"/>
</dbReference>
<dbReference type="InterPro" id="IPR001356">
    <property type="entry name" value="HD"/>
</dbReference>
<dbReference type="InterPro" id="IPR003654">
    <property type="entry name" value="OAR_dom"/>
</dbReference>
<dbReference type="FunFam" id="1.10.10.60:FF:000102">
    <property type="entry name" value="Aristaless related homeobox"/>
    <property type="match status" value="1"/>
</dbReference>
<keyword evidence="2" id="KW-0217">Developmental protein</keyword>